<dbReference type="PANTHER" id="PTHR30146:SF109">
    <property type="entry name" value="HTH-TYPE TRANSCRIPTIONAL REGULATOR GALS"/>
    <property type="match status" value="1"/>
</dbReference>
<organism evidence="5 10">
    <name type="scientific">Roseburia intestinalis</name>
    <dbReference type="NCBI Taxonomy" id="166486"/>
    <lineage>
        <taxon>Bacteria</taxon>
        <taxon>Bacillati</taxon>
        <taxon>Bacillota</taxon>
        <taxon>Clostridia</taxon>
        <taxon>Lachnospirales</taxon>
        <taxon>Lachnospiraceae</taxon>
        <taxon>Roseburia</taxon>
    </lineage>
</organism>
<dbReference type="SMART" id="SM00354">
    <property type="entry name" value="HTH_LACI"/>
    <property type="match status" value="1"/>
</dbReference>
<evidence type="ECO:0000313" key="7">
    <source>
        <dbReference type="EMBL" id="RHG27197.1"/>
    </source>
</evidence>
<dbReference type="Proteomes" id="UP000478483">
    <property type="component" value="Unassembled WGS sequence"/>
</dbReference>
<keyword evidence="1" id="KW-0805">Transcription regulation</keyword>
<dbReference type="Proteomes" id="UP000284051">
    <property type="component" value="Unassembled WGS sequence"/>
</dbReference>
<dbReference type="EMBL" id="QSFP01000008">
    <property type="protein sequence ID" value="RHA67463.1"/>
    <property type="molecule type" value="Genomic_DNA"/>
</dbReference>
<accession>A0A1Q6SKI2</accession>
<evidence type="ECO:0000259" key="4">
    <source>
        <dbReference type="PROSITE" id="PS50932"/>
    </source>
</evidence>
<keyword evidence="2 5" id="KW-0238">DNA-binding</keyword>
<dbReference type="SUPFAM" id="SSF53822">
    <property type="entry name" value="Periplasmic binding protein-like I"/>
    <property type="match status" value="1"/>
</dbReference>
<dbReference type="PROSITE" id="PS50932">
    <property type="entry name" value="HTH_LACI_2"/>
    <property type="match status" value="1"/>
</dbReference>
<dbReference type="Gene3D" id="3.40.50.2300">
    <property type="match status" value="2"/>
</dbReference>
<dbReference type="GO" id="GO:0003700">
    <property type="term" value="F:DNA-binding transcription factor activity"/>
    <property type="evidence" value="ECO:0007669"/>
    <property type="project" value="TreeGrafter"/>
</dbReference>
<reference evidence="8 9" key="1">
    <citation type="submission" date="2018-08" db="EMBL/GenBank/DDBJ databases">
        <title>A genome reference for cultivated species of the human gut microbiota.</title>
        <authorList>
            <person name="Zou Y."/>
            <person name="Xue W."/>
            <person name="Luo G."/>
        </authorList>
    </citation>
    <scope>NUCLEOTIDE SEQUENCE [LARGE SCALE GENOMIC DNA]</scope>
    <source>
        <strain evidence="7 8">AM22-21LB</strain>
        <strain evidence="6 9">AM43-11</strain>
    </source>
</reference>
<dbReference type="AlphaFoldDB" id="A0A1Q6SKI2"/>
<protein>
    <submittedName>
        <fullName evidence="5">LacI family DNA-binding transcriptional regulator</fullName>
    </submittedName>
    <submittedName>
        <fullName evidence="6">LacI family transcriptional regulator</fullName>
    </submittedName>
</protein>
<evidence type="ECO:0000256" key="2">
    <source>
        <dbReference type="ARBA" id="ARBA00023125"/>
    </source>
</evidence>
<dbReference type="InterPro" id="IPR000843">
    <property type="entry name" value="HTH_LacI"/>
</dbReference>
<reference evidence="5 10" key="2">
    <citation type="journal article" date="2019" name="Nat. Med.">
        <title>A library of human gut bacterial isolates paired with longitudinal multiomics data enables mechanistic microbiome research.</title>
        <authorList>
            <person name="Poyet M."/>
            <person name="Groussin M."/>
            <person name="Gibbons S.M."/>
            <person name="Avila-Pacheco J."/>
            <person name="Jiang X."/>
            <person name="Kearney S.M."/>
            <person name="Perrotta A.R."/>
            <person name="Berdy B."/>
            <person name="Zhao S."/>
            <person name="Lieberman T.D."/>
            <person name="Swanson P.K."/>
            <person name="Smith M."/>
            <person name="Roesemann S."/>
            <person name="Alexander J.E."/>
            <person name="Rich S.A."/>
            <person name="Livny J."/>
            <person name="Vlamakis H."/>
            <person name="Clish C."/>
            <person name="Bullock K."/>
            <person name="Deik A."/>
            <person name="Scott J."/>
            <person name="Pierce K.A."/>
            <person name="Xavier R.J."/>
            <person name="Alm E.J."/>
        </authorList>
    </citation>
    <scope>NUCLEOTIDE SEQUENCE [LARGE SCALE GENOMIC DNA]</scope>
    <source>
        <strain evidence="5 10">BIOML-A1</strain>
    </source>
</reference>
<proteinExistence type="predicted"/>
<dbReference type="CDD" id="cd01392">
    <property type="entry name" value="HTH_LacI"/>
    <property type="match status" value="1"/>
</dbReference>
<evidence type="ECO:0000313" key="6">
    <source>
        <dbReference type="EMBL" id="RHA67463.1"/>
    </source>
</evidence>
<sequence length="357" mass="40501">MKGIDMGKKQASKMQIKNIADKLGLSVSTVSVVLNGRGDQVRISKETQKKVLNAAKEINYQPNIYARRLRQAANEEAPYVLALFWRRDNLNSRLGRFLEGIFQTIDLKELKIELVVQAYEPGNFMTYMDMLSSNRFSGAMICGLNEEEQKALEEREITIPIVFIGRDSQIYHSVLMDSYRTGEECAACMNLSGVKSAAFLGFEKTGRAERLMEAGFLFGCRSHDVVAKEEWNPRIEKSSYEIGYQTAKQMLSDMELPTAWLVADCRLATGIMAYCRDVGICVPKDLRIIFFENSPLLRYNRPALSSVDIPSQEMAKSALDILILAGESRMDIPIRRELLPIYQIRESSGLEQEENYK</sequence>
<dbReference type="InterPro" id="IPR028082">
    <property type="entry name" value="Peripla_BP_I"/>
</dbReference>
<keyword evidence="3" id="KW-0804">Transcription</keyword>
<dbReference type="Proteomes" id="UP000284465">
    <property type="component" value="Unassembled WGS sequence"/>
</dbReference>
<dbReference type="Pfam" id="PF13377">
    <property type="entry name" value="Peripla_BP_3"/>
    <property type="match status" value="1"/>
</dbReference>
<comment type="caution">
    <text evidence="5">The sequence shown here is derived from an EMBL/GenBank/DDBJ whole genome shotgun (WGS) entry which is preliminary data.</text>
</comment>
<evidence type="ECO:0000256" key="1">
    <source>
        <dbReference type="ARBA" id="ARBA00023015"/>
    </source>
</evidence>
<evidence type="ECO:0000313" key="5">
    <source>
        <dbReference type="EMBL" id="MTR85858.1"/>
    </source>
</evidence>
<evidence type="ECO:0000256" key="3">
    <source>
        <dbReference type="ARBA" id="ARBA00023163"/>
    </source>
</evidence>
<feature type="domain" description="HTH lacI-type" evidence="4">
    <location>
        <begin position="14"/>
        <end position="71"/>
    </location>
</feature>
<evidence type="ECO:0000313" key="8">
    <source>
        <dbReference type="Proteomes" id="UP000284051"/>
    </source>
</evidence>
<dbReference type="SUPFAM" id="SSF47413">
    <property type="entry name" value="lambda repressor-like DNA-binding domains"/>
    <property type="match status" value="1"/>
</dbReference>
<dbReference type="EMBL" id="WNAJ01000015">
    <property type="protein sequence ID" value="MTR85858.1"/>
    <property type="molecule type" value="Genomic_DNA"/>
</dbReference>
<dbReference type="EMBL" id="QRID01000012">
    <property type="protein sequence ID" value="RHG27197.1"/>
    <property type="molecule type" value="Genomic_DNA"/>
</dbReference>
<evidence type="ECO:0000313" key="10">
    <source>
        <dbReference type="Proteomes" id="UP000478483"/>
    </source>
</evidence>
<gene>
    <name evidence="7" type="ORF">DW264_12205</name>
    <name evidence="6" type="ORF">DW927_09085</name>
    <name evidence="5" type="ORF">GMD50_12500</name>
</gene>
<dbReference type="PANTHER" id="PTHR30146">
    <property type="entry name" value="LACI-RELATED TRANSCRIPTIONAL REPRESSOR"/>
    <property type="match status" value="1"/>
</dbReference>
<dbReference type="InterPro" id="IPR046335">
    <property type="entry name" value="LacI/GalR-like_sensor"/>
</dbReference>
<dbReference type="Gene3D" id="1.10.260.40">
    <property type="entry name" value="lambda repressor-like DNA-binding domains"/>
    <property type="match status" value="1"/>
</dbReference>
<dbReference type="Pfam" id="PF00356">
    <property type="entry name" value="LacI"/>
    <property type="match status" value="1"/>
</dbReference>
<name>A0A1Q6SKI2_9FIRM</name>
<dbReference type="InterPro" id="IPR010982">
    <property type="entry name" value="Lambda_DNA-bd_dom_sf"/>
</dbReference>
<evidence type="ECO:0000313" key="9">
    <source>
        <dbReference type="Proteomes" id="UP000284465"/>
    </source>
</evidence>
<dbReference type="GO" id="GO:0000976">
    <property type="term" value="F:transcription cis-regulatory region binding"/>
    <property type="evidence" value="ECO:0007669"/>
    <property type="project" value="TreeGrafter"/>
</dbReference>